<dbReference type="EMBL" id="QFFF01000001">
    <property type="protein sequence ID" value="PWG02107.1"/>
    <property type="molecule type" value="Genomic_DNA"/>
</dbReference>
<keyword evidence="8" id="KW-0175">Coiled coil</keyword>
<proteinExistence type="predicted"/>
<keyword evidence="3 9" id="KW-0812">Transmembrane</keyword>
<evidence type="ECO:0000256" key="8">
    <source>
        <dbReference type="SAM" id="Coils"/>
    </source>
</evidence>
<keyword evidence="5" id="KW-0067">ATP-binding</keyword>
<dbReference type="NCBIfam" id="TIGR01007">
    <property type="entry name" value="eps_fam"/>
    <property type="match status" value="1"/>
</dbReference>
<feature type="domain" description="Tyrosine-protein kinase G-rich" evidence="11">
    <location>
        <begin position="389"/>
        <end position="459"/>
    </location>
</feature>
<sequence>MDSPAWAVRVANEPLLRQYWRVILRRKWIIGGVIAASLLVALIVTLLMTPMYTATATIEIAREDENIVNIEGIKAESTSSAADLEFYQTQYSLLEARSLAERVAEDLQLSRNAVFFETFGVNPMEGGLFGEANDPNSLEQRRERQKKAVDVLLDHVEISPIRGSSLVEVSFTSPDPALSRRIVNSWTEHFIGSNLDRRFEATSYARKFLEDRLEQLRQRLEASERQLVAYAAQQGIINVVSEERGAAGSTVRERSLLSEELLSLSNELAKSTADRIRAGSLVNGDAGASARALENDALNMMRQKRAEAAAEYSNMMATFGPDYPPAQALEQELAALERSITAEEARVAKSISGEYQNALRREQVLASRVGDLKRQMIDLQRRNIQYNIFQRDVDTNRELYNGLLQRYKEVGIAGGVGTNNISIVDPAILPEEPSSPNLILNLLMALIGGCIVAAGIVLALEQIDEAVKEPADVVGSLGTAVLGVIPSSVGDPLDYLQDRKSDIAEAYLSLQTSLQFSTDHGVPGAIAVSSTRAAEGKSTTAYAIAQSLARTGRSVVLIDADMRSPSIAHMTNVPNDKGVSNFLAGDDDLDRFIRKPEGHDFAVIAAGPNPPNAAELLTGARLNLLLSELLKRFDHVVVDSPPVLGLADAPLIGSKVEGVVYTVEAGAARTSMVRSALNRLAAANANVLGIVLTKFEAKRAGYGYGYGYDYGYGYGKDKANTA</sequence>
<keyword evidence="13" id="KW-1185">Reference proteome</keyword>
<keyword evidence="6 9" id="KW-1133">Transmembrane helix</keyword>
<dbReference type="GO" id="GO:0004713">
    <property type="term" value="F:protein tyrosine kinase activity"/>
    <property type="evidence" value="ECO:0007669"/>
    <property type="project" value="TreeGrafter"/>
</dbReference>
<evidence type="ECO:0000256" key="9">
    <source>
        <dbReference type="SAM" id="Phobius"/>
    </source>
</evidence>
<feature type="coiled-coil region" evidence="8">
    <location>
        <begin position="206"/>
        <end position="233"/>
    </location>
</feature>
<evidence type="ECO:0000256" key="3">
    <source>
        <dbReference type="ARBA" id="ARBA00022692"/>
    </source>
</evidence>
<evidence type="ECO:0000313" key="12">
    <source>
        <dbReference type="EMBL" id="PWG02107.1"/>
    </source>
</evidence>
<comment type="subcellular location">
    <subcellularLocation>
        <location evidence="1">Cell membrane</location>
        <topology evidence="1">Multi-pass membrane protein</topology>
    </subcellularLocation>
</comment>
<evidence type="ECO:0000259" key="10">
    <source>
        <dbReference type="Pfam" id="PF02706"/>
    </source>
</evidence>
<dbReference type="Pfam" id="PF10609">
    <property type="entry name" value="ParA"/>
    <property type="match status" value="1"/>
</dbReference>
<dbReference type="CDD" id="cd05387">
    <property type="entry name" value="BY-kinase"/>
    <property type="match status" value="1"/>
</dbReference>
<dbReference type="OrthoDB" id="230260at2"/>
<dbReference type="GO" id="GO:0005886">
    <property type="term" value="C:plasma membrane"/>
    <property type="evidence" value="ECO:0007669"/>
    <property type="project" value="UniProtKB-SubCell"/>
</dbReference>
<keyword evidence="4" id="KW-0547">Nucleotide-binding</keyword>
<evidence type="ECO:0000313" key="13">
    <source>
        <dbReference type="Proteomes" id="UP000245916"/>
    </source>
</evidence>
<feature type="transmembrane region" description="Helical" evidence="9">
    <location>
        <begin position="28"/>
        <end position="52"/>
    </location>
</feature>
<dbReference type="InterPro" id="IPR050445">
    <property type="entry name" value="Bact_polysacc_biosynth/exp"/>
</dbReference>
<comment type="caution">
    <text evidence="12">The sequence shown here is derived from an EMBL/GenBank/DDBJ whole genome shotgun (WGS) entry which is preliminary data.</text>
</comment>
<dbReference type="InterPro" id="IPR033756">
    <property type="entry name" value="YlxH/NBP35"/>
</dbReference>
<dbReference type="InterPro" id="IPR027417">
    <property type="entry name" value="P-loop_NTPase"/>
</dbReference>
<name>A0A2U2J1A4_9SPHN</name>
<dbReference type="InterPro" id="IPR005702">
    <property type="entry name" value="Wzc-like_C"/>
</dbReference>
<keyword evidence="2" id="KW-1003">Cell membrane</keyword>
<dbReference type="GO" id="GO:0005524">
    <property type="term" value="F:ATP binding"/>
    <property type="evidence" value="ECO:0007669"/>
    <property type="project" value="UniProtKB-KW"/>
</dbReference>
<reference evidence="12 13" key="1">
    <citation type="submission" date="2018-05" db="EMBL/GenBank/DDBJ databases">
        <title>Genome of Sphingosinicella humi QZX222.</title>
        <authorList>
            <person name="Qiao Z."/>
            <person name="Wang G."/>
        </authorList>
    </citation>
    <scope>NUCLEOTIDE SEQUENCE [LARGE SCALE GENOMIC DNA]</scope>
    <source>
        <strain evidence="12 13">QZX222</strain>
    </source>
</reference>
<dbReference type="Gene3D" id="3.40.50.300">
    <property type="entry name" value="P-loop containing nucleotide triphosphate hydrolases"/>
    <property type="match status" value="1"/>
</dbReference>
<dbReference type="Proteomes" id="UP000245916">
    <property type="component" value="Unassembled WGS sequence"/>
</dbReference>
<gene>
    <name evidence="12" type="ORF">DF286_03915</name>
</gene>
<dbReference type="AlphaFoldDB" id="A0A2U2J1A4"/>
<dbReference type="PANTHER" id="PTHR32309">
    <property type="entry name" value="TYROSINE-PROTEIN KINASE"/>
    <property type="match status" value="1"/>
</dbReference>
<dbReference type="PANTHER" id="PTHR32309:SF13">
    <property type="entry name" value="FERRIC ENTEROBACTIN TRANSPORT PROTEIN FEPE"/>
    <property type="match status" value="1"/>
</dbReference>
<accession>A0A2U2J1A4</accession>
<dbReference type="InterPro" id="IPR032807">
    <property type="entry name" value="GNVR"/>
</dbReference>
<feature type="domain" description="Polysaccharide chain length determinant N-terminal" evidence="10">
    <location>
        <begin position="16"/>
        <end position="107"/>
    </location>
</feature>
<organism evidence="12 13">
    <name type="scientific">Allosphingosinicella humi</name>
    <dbReference type="NCBI Taxonomy" id="2068657"/>
    <lineage>
        <taxon>Bacteria</taxon>
        <taxon>Pseudomonadati</taxon>
        <taxon>Pseudomonadota</taxon>
        <taxon>Alphaproteobacteria</taxon>
        <taxon>Sphingomonadales</taxon>
        <taxon>Sphingomonadaceae</taxon>
        <taxon>Allosphingosinicella</taxon>
    </lineage>
</organism>
<evidence type="ECO:0000256" key="7">
    <source>
        <dbReference type="ARBA" id="ARBA00023136"/>
    </source>
</evidence>
<dbReference type="Pfam" id="PF13807">
    <property type="entry name" value="GNVR"/>
    <property type="match status" value="1"/>
</dbReference>
<evidence type="ECO:0000256" key="6">
    <source>
        <dbReference type="ARBA" id="ARBA00022989"/>
    </source>
</evidence>
<protein>
    <submittedName>
        <fullName evidence="12">Exopolysaccharide biosynthesis protein</fullName>
    </submittedName>
</protein>
<dbReference type="InterPro" id="IPR003856">
    <property type="entry name" value="LPS_length_determ_N"/>
</dbReference>
<evidence type="ECO:0000259" key="11">
    <source>
        <dbReference type="Pfam" id="PF13807"/>
    </source>
</evidence>
<evidence type="ECO:0000256" key="2">
    <source>
        <dbReference type="ARBA" id="ARBA00022475"/>
    </source>
</evidence>
<dbReference type="Pfam" id="PF02706">
    <property type="entry name" value="Wzz"/>
    <property type="match status" value="1"/>
</dbReference>
<evidence type="ECO:0000256" key="4">
    <source>
        <dbReference type="ARBA" id="ARBA00022741"/>
    </source>
</evidence>
<evidence type="ECO:0000256" key="1">
    <source>
        <dbReference type="ARBA" id="ARBA00004651"/>
    </source>
</evidence>
<keyword evidence="7 9" id="KW-0472">Membrane</keyword>
<evidence type="ECO:0000256" key="5">
    <source>
        <dbReference type="ARBA" id="ARBA00022840"/>
    </source>
</evidence>
<dbReference type="SUPFAM" id="SSF52540">
    <property type="entry name" value="P-loop containing nucleoside triphosphate hydrolases"/>
    <property type="match status" value="1"/>
</dbReference>